<comment type="caution">
    <text evidence="1">The sequence shown here is derived from an EMBL/GenBank/DDBJ whole genome shotgun (WGS) entry which is preliminary data.</text>
</comment>
<dbReference type="Proteomes" id="UP001060215">
    <property type="component" value="Chromosome 14"/>
</dbReference>
<protein>
    <submittedName>
        <fullName evidence="1">Protein TOPLESS</fullName>
    </submittedName>
</protein>
<keyword evidence="2" id="KW-1185">Reference proteome</keyword>
<dbReference type="EMBL" id="CM045771">
    <property type="protein sequence ID" value="KAI7987178.1"/>
    <property type="molecule type" value="Genomic_DNA"/>
</dbReference>
<gene>
    <name evidence="1" type="ORF">LOK49_LG13G00234</name>
</gene>
<evidence type="ECO:0000313" key="2">
    <source>
        <dbReference type="Proteomes" id="UP001060215"/>
    </source>
</evidence>
<accession>A0ACC0FEI6</accession>
<organism evidence="1 2">
    <name type="scientific">Camellia lanceoleosa</name>
    <dbReference type="NCBI Taxonomy" id="1840588"/>
    <lineage>
        <taxon>Eukaryota</taxon>
        <taxon>Viridiplantae</taxon>
        <taxon>Streptophyta</taxon>
        <taxon>Embryophyta</taxon>
        <taxon>Tracheophyta</taxon>
        <taxon>Spermatophyta</taxon>
        <taxon>Magnoliopsida</taxon>
        <taxon>eudicotyledons</taxon>
        <taxon>Gunneridae</taxon>
        <taxon>Pentapetalae</taxon>
        <taxon>asterids</taxon>
        <taxon>Ericales</taxon>
        <taxon>Theaceae</taxon>
        <taxon>Camellia</taxon>
    </lineage>
</organism>
<evidence type="ECO:0000313" key="1">
    <source>
        <dbReference type="EMBL" id="KAI7987178.1"/>
    </source>
</evidence>
<sequence length="91" mass="9966">MTNDLTGVTFEEFLPCFALSKNDSYVVSASKGMISLFNMMTFKVIDKLNGHSKRVTGLAFSSTLNVLVSSGADAQCIRNTTLWLYLMLSGD</sequence>
<reference evidence="1 2" key="1">
    <citation type="journal article" date="2022" name="Plant J.">
        <title>Chromosome-level genome of Camellia lanceoleosa provides a valuable resource for understanding genome evolution and self-incompatibility.</title>
        <authorList>
            <person name="Gong W."/>
            <person name="Xiao S."/>
            <person name="Wang L."/>
            <person name="Liao Z."/>
            <person name="Chang Y."/>
            <person name="Mo W."/>
            <person name="Hu G."/>
            <person name="Li W."/>
            <person name="Zhao G."/>
            <person name="Zhu H."/>
            <person name="Hu X."/>
            <person name="Ji K."/>
            <person name="Xiang X."/>
            <person name="Song Q."/>
            <person name="Yuan D."/>
            <person name="Jin S."/>
            <person name="Zhang L."/>
        </authorList>
    </citation>
    <scope>NUCLEOTIDE SEQUENCE [LARGE SCALE GENOMIC DNA]</scope>
    <source>
        <strain evidence="1">SQ_2022a</strain>
    </source>
</reference>
<name>A0ACC0FEI6_9ERIC</name>
<proteinExistence type="predicted"/>